<keyword evidence="3" id="KW-0819">tRNA processing</keyword>
<evidence type="ECO:0000259" key="6">
    <source>
        <dbReference type="Pfam" id="PF01509"/>
    </source>
</evidence>
<evidence type="ECO:0000313" key="7">
    <source>
        <dbReference type="EMBL" id="CAJ1959100.1"/>
    </source>
</evidence>
<dbReference type="Pfam" id="PF01509">
    <property type="entry name" value="TruB_N"/>
    <property type="match status" value="1"/>
</dbReference>
<dbReference type="GO" id="GO:0005634">
    <property type="term" value="C:nucleus"/>
    <property type="evidence" value="ECO:0007669"/>
    <property type="project" value="TreeGrafter"/>
</dbReference>
<dbReference type="AlphaFoldDB" id="A0AAD2G0E5"/>
<feature type="domain" description="Pseudouridine synthase II N-terminal" evidence="6">
    <location>
        <begin position="111"/>
        <end position="261"/>
    </location>
</feature>
<keyword evidence="4" id="KW-0413">Isomerase</keyword>
<keyword evidence="8" id="KW-1185">Reference proteome</keyword>
<dbReference type="HAMAP" id="MF_01080">
    <property type="entry name" value="TruB_bact"/>
    <property type="match status" value="1"/>
</dbReference>
<reference evidence="7" key="1">
    <citation type="submission" date="2023-08" db="EMBL/GenBank/DDBJ databases">
        <authorList>
            <person name="Audoor S."/>
            <person name="Bilcke G."/>
        </authorList>
    </citation>
    <scope>NUCLEOTIDE SEQUENCE</scope>
</reference>
<evidence type="ECO:0000256" key="3">
    <source>
        <dbReference type="ARBA" id="ARBA00022694"/>
    </source>
</evidence>
<keyword evidence="5" id="KW-0732">Signal</keyword>
<dbReference type="EMBL" id="CAKOGP040001980">
    <property type="protein sequence ID" value="CAJ1959100.1"/>
    <property type="molecule type" value="Genomic_DNA"/>
</dbReference>
<sequence>MVARSPLIWSCCFLWTSSAFTMESSTRQPPPEHLVPTTTSRLTRFMSSSVEEENNSTPEPPLYIKEGLFAVDKPLGWTSQQVVGRVRSLLEKDAKARGVVDNRKKRRRPWMKVGHGGTLDPLASGVLVVGVGKGTKSLQKYLTGSKGYKAGVELGFQTTTLDLDENGEIVGKMPFDHVTWENVESTLDGFRGTIQQKPPIFSALKKDGKRMYELGRKGVTAEDIEIEAREVVIHRLELLKEESEEPKTFGLDVECGGGTYIRSLVRDIGISLDTLATMTSLERTKQGPYLPEHCLKEDDWTAENIFKAIEETSFVLVEEENDDEN</sequence>
<feature type="chain" id="PRO_5041922336" description="tRNA pseudouridine(55) synthase" evidence="5">
    <location>
        <begin position="20"/>
        <end position="325"/>
    </location>
</feature>
<dbReference type="GO" id="GO:0160148">
    <property type="term" value="F:tRNA pseudouridine(55) synthase activity"/>
    <property type="evidence" value="ECO:0007669"/>
    <property type="project" value="UniProtKB-EC"/>
</dbReference>
<proteinExistence type="inferred from homology"/>
<evidence type="ECO:0000313" key="8">
    <source>
        <dbReference type="Proteomes" id="UP001295423"/>
    </source>
</evidence>
<evidence type="ECO:0000256" key="5">
    <source>
        <dbReference type="SAM" id="SignalP"/>
    </source>
</evidence>
<feature type="signal peptide" evidence="5">
    <location>
        <begin position="1"/>
        <end position="19"/>
    </location>
</feature>
<evidence type="ECO:0000256" key="1">
    <source>
        <dbReference type="ARBA" id="ARBA00008999"/>
    </source>
</evidence>
<dbReference type="PANTHER" id="PTHR13767:SF2">
    <property type="entry name" value="PSEUDOURIDYLATE SYNTHASE TRUB1"/>
    <property type="match status" value="1"/>
</dbReference>
<dbReference type="EC" id="5.4.99.25" evidence="2"/>
<accession>A0AAD2G0E5</accession>
<gene>
    <name evidence="7" type="ORF">CYCCA115_LOCUS17524</name>
</gene>
<dbReference type="InterPro" id="IPR002501">
    <property type="entry name" value="PsdUridine_synth_N"/>
</dbReference>
<comment type="similarity">
    <text evidence="1">Belongs to the pseudouridine synthase TruB family.</text>
</comment>
<dbReference type="GO" id="GO:0003723">
    <property type="term" value="F:RNA binding"/>
    <property type="evidence" value="ECO:0007669"/>
    <property type="project" value="InterPro"/>
</dbReference>
<protein>
    <recommendedName>
        <fullName evidence="2">tRNA pseudouridine(55) synthase</fullName>
        <ecNumber evidence="2">5.4.99.25</ecNumber>
    </recommendedName>
</protein>
<evidence type="ECO:0000256" key="2">
    <source>
        <dbReference type="ARBA" id="ARBA00012787"/>
    </source>
</evidence>
<dbReference type="NCBIfam" id="TIGR00431">
    <property type="entry name" value="TruB"/>
    <property type="match status" value="1"/>
</dbReference>
<name>A0AAD2G0E5_9STRA</name>
<organism evidence="7 8">
    <name type="scientific">Cylindrotheca closterium</name>
    <dbReference type="NCBI Taxonomy" id="2856"/>
    <lineage>
        <taxon>Eukaryota</taxon>
        <taxon>Sar</taxon>
        <taxon>Stramenopiles</taxon>
        <taxon>Ochrophyta</taxon>
        <taxon>Bacillariophyta</taxon>
        <taxon>Bacillariophyceae</taxon>
        <taxon>Bacillariophycidae</taxon>
        <taxon>Bacillariales</taxon>
        <taxon>Bacillariaceae</taxon>
        <taxon>Cylindrotheca</taxon>
    </lineage>
</organism>
<evidence type="ECO:0000256" key="4">
    <source>
        <dbReference type="ARBA" id="ARBA00023235"/>
    </source>
</evidence>
<dbReference type="InterPro" id="IPR014780">
    <property type="entry name" value="tRNA_psdUridine_synth_TruB"/>
</dbReference>
<dbReference type="GO" id="GO:1990481">
    <property type="term" value="P:mRNA pseudouridine synthesis"/>
    <property type="evidence" value="ECO:0007669"/>
    <property type="project" value="TreeGrafter"/>
</dbReference>
<dbReference type="GO" id="GO:0006400">
    <property type="term" value="P:tRNA modification"/>
    <property type="evidence" value="ECO:0007669"/>
    <property type="project" value="TreeGrafter"/>
</dbReference>
<dbReference type="SUPFAM" id="SSF55120">
    <property type="entry name" value="Pseudouridine synthase"/>
    <property type="match status" value="1"/>
</dbReference>
<dbReference type="Proteomes" id="UP001295423">
    <property type="component" value="Unassembled WGS sequence"/>
</dbReference>
<dbReference type="Gene3D" id="3.30.2350.10">
    <property type="entry name" value="Pseudouridine synthase"/>
    <property type="match status" value="1"/>
</dbReference>
<dbReference type="InterPro" id="IPR020103">
    <property type="entry name" value="PsdUridine_synth_cat_dom_sf"/>
</dbReference>
<comment type="caution">
    <text evidence="7">The sequence shown here is derived from an EMBL/GenBank/DDBJ whole genome shotgun (WGS) entry which is preliminary data.</text>
</comment>
<dbReference type="PANTHER" id="PTHR13767">
    <property type="entry name" value="TRNA-PSEUDOURIDINE SYNTHASE"/>
    <property type="match status" value="1"/>
</dbReference>